<dbReference type="UniPathway" id="UPA00850"/>
<comment type="catalytic activity">
    <reaction evidence="12">
        <text>(6S)-5,6,7,8-tetrahydrofolyl-(gamma-L-Glu)(n) + L-glutamate + ATP = (6S)-5,6,7,8-tetrahydrofolyl-(gamma-L-Glu)(n+1) + ADP + phosphate + H(+)</text>
        <dbReference type="Rhea" id="RHEA:10580"/>
        <dbReference type="Rhea" id="RHEA-COMP:14738"/>
        <dbReference type="Rhea" id="RHEA-COMP:14740"/>
        <dbReference type="ChEBI" id="CHEBI:15378"/>
        <dbReference type="ChEBI" id="CHEBI:29985"/>
        <dbReference type="ChEBI" id="CHEBI:30616"/>
        <dbReference type="ChEBI" id="CHEBI:43474"/>
        <dbReference type="ChEBI" id="CHEBI:141005"/>
        <dbReference type="ChEBI" id="CHEBI:456216"/>
        <dbReference type="EC" id="6.3.2.17"/>
    </reaction>
</comment>
<evidence type="ECO:0000256" key="5">
    <source>
        <dbReference type="ARBA" id="ARBA00022598"/>
    </source>
</evidence>
<evidence type="ECO:0000256" key="8">
    <source>
        <dbReference type="ARBA" id="ARBA00022840"/>
    </source>
</evidence>
<evidence type="ECO:0000256" key="3">
    <source>
        <dbReference type="ARBA" id="ARBA00013025"/>
    </source>
</evidence>
<proteinExistence type="inferred from homology"/>
<evidence type="ECO:0000256" key="4">
    <source>
        <dbReference type="ARBA" id="ARBA00022563"/>
    </source>
</evidence>
<keyword evidence="5" id="KW-0436">Ligase</keyword>
<evidence type="ECO:0000256" key="7">
    <source>
        <dbReference type="ARBA" id="ARBA00022741"/>
    </source>
</evidence>
<evidence type="ECO:0000256" key="1">
    <source>
        <dbReference type="ARBA" id="ARBA00005150"/>
    </source>
</evidence>
<evidence type="ECO:0000256" key="11">
    <source>
        <dbReference type="ARBA" id="ARBA00030876"/>
    </source>
</evidence>
<dbReference type="GO" id="GO:0005739">
    <property type="term" value="C:mitochondrion"/>
    <property type="evidence" value="ECO:0007669"/>
    <property type="project" value="TreeGrafter"/>
</dbReference>
<protein>
    <recommendedName>
        <fullName evidence="3">tetrahydrofolate synthase</fullName>
        <ecNumber evidence="3">6.3.2.17</ecNumber>
    </recommendedName>
    <alternativeName>
        <fullName evidence="11">Folylpoly-gamma-glutamate synthetase</fullName>
    </alternativeName>
    <alternativeName>
        <fullName evidence="10">Tetrahydrofolylpolyglutamate synthase</fullName>
    </alternativeName>
</protein>
<dbReference type="Gene3D" id="3.40.1190.10">
    <property type="entry name" value="Mur-like, catalytic domain"/>
    <property type="match status" value="1"/>
</dbReference>
<dbReference type="AlphaFoldDB" id="A0A4P7N1K1"/>
<evidence type="ECO:0000313" key="13">
    <source>
        <dbReference type="EMBL" id="QBZ56189.1"/>
    </source>
</evidence>
<comment type="similarity">
    <text evidence="2">Belongs to the folylpolyglutamate synthase family.</text>
</comment>
<keyword evidence="6" id="KW-0479">Metal-binding</keyword>
<evidence type="ECO:0000256" key="6">
    <source>
        <dbReference type="ARBA" id="ARBA00022723"/>
    </source>
</evidence>
<dbReference type="EC" id="6.3.2.17" evidence="3"/>
<dbReference type="InterPro" id="IPR018109">
    <property type="entry name" value="Folylpolyglutamate_synth_CS"/>
</dbReference>
<dbReference type="NCBIfam" id="TIGR01499">
    <property type="entry name" value="folC"/>
    <property type="match status" value="1"/>
</dbReference>
<evidence type="ECO:0000256" key="9">
    <source>
        <dbReference type="ARBA" id="ARBA00022842"/>
    </source>
</evidence>
<dbReference type="GO" id="GO:0004326">
    <property type="term" value="F:tetrahydrofolylpolyglutamate synthase activity"/>
    <property type="evidence" value="ECO:0007669"/>
    <property type="project" value="UniProtKB-EC"/>
</dbReference>
<reference evidence="13 14" key="1">
    <citation type="journal article" date="2019" name="Mol. Biol. Evol.">
        <title>Blast fungal genomes show frequent chromosomal changes, gene gains and losses, and effector gene turnover.</title>
        <authorList>
            <person name="Gomez Luciano L.B."/>
            <person name="Jason Tsai I."/>
            <person name="Chuma I."/>
            <person name="Tosa Y."/>
            <person name="Chen Y.H."/>
            <person name="Li J.Y."/>
            <person name="Li M.Y."/>
            <person name="Jade Lu M.Y."/>
            <person name="Nakayashiki H."/>
            <person name="Li W.H."/>
        </authorList>
    </citation>
    <scope>NUCLEOTIDE SEQUENCE [LARGE SCALE GENOMIC DNA]</scope>
    <source>
        <strain evidence="13">MZ5-1-6</strain>
    </source>
</reference>
<keyword evidence="9" id="KW-0460">Magnesium</keyword>
<dbReference type="SUPFAM" id="SSF53623">
    <property type="entry name" value="MurD-like peptide ligases, catalytic domain"/>
    <property type="match status" value="1"/>
</dbReference>
<dbReference type="GO" id="GO:0005829">
    <property type="term" value="C:cytosol"/>
    <property type="evidence" value="ECO:0007669"/>
    <property type="project" value="TreeGrafter"/>
</dbReference>
<dbReference type="GO" id="GO:0006730">
    <property type="term" value="P:one-carbon metabolic process"/>
    <property type="evidence" value="ECO:0007669"/>
    <property type="project" value="UniProtKB-KW"/>
</dbReference>
<evidence type="ECO:0000256" key="12">
    <source>
        <dbReference type="ARBA" id="ARBA00047493"/>
    </source>
</evidence>
<name>A0A4P7N1K1_PYROR</name>
<gene>
    <name evidence="13" type="ORF">PoMZ_01095</name>
</gene>
<evidence type="ECO:0000256" key="2">
    <source>
        <dbReference type="ARBA" id="ARBA00008276"/>
    </source>
</evidence>
<evidence type="ECO:0000313" key="14">
    <source>
        <dbReference type="Proteomes" id="UP000294847"/>
    </source>
</evidence>
<dbReference type="GO" id="GO:0005524">
    <property type="term" value="F:ATP binding"/>
    <property type="evidence" value="ECO:0007669"/>
    <property type="project" value="UniProtKB-KW"/>
</dbReference>
<dbReference type="PANTHER" id="PTHR11136:SF5">
    <property type="entry name" value="FOLYLPOLYGLUTAMATE SYNTHASE, MITOCHONDRIAL"/>
    <property type="match status" value="1"/>
</dbReference>
<comment type="pathway">
    <text evidence="1">Cofactor biosynthesis; tetrahydrofolylpolyglutamate biosynthesis.</text>
</comment>
<accession>A0A4P7N1K1</accession>
<dbReference type="Gene3D" id="3.90.190.20">
    <property type="entry name" value="Mur ligase, C-terminal domain"/>
    <property type="match status" value="1"/>
</dbReference>
<dbReference type="InterPro" id="IPR001645">
    <property type="entry name" value="Folylpolyglutamate_synth"/>
</dbReference>
<dbReference type="EMBL" id="CP034205">
    <property type="protein sequence ID" value="QBZ56189.1"/>
    <property type="molecule type" value="Genomic_DNA"/>
</dbReference>
<evidence type="ECO:0000256" key="10">
    <source>
        <dbReference type="ARBA" id="ARBA00030592"/>
    </source>
</evidence>
<dbReference type="GO" id="GO:0046872">
    <property type="term" value="F:metal ion binding"/>
    <property type="evidence" value="ECO:0007669"/>
    <property type="project" value="UniProtKB-KW"/>
</dbReference>
<keyword evidence="8" id="KW-0067">ATP-binding</keyword>
<dbReference type="Proteomes" id="UP000294847">
    <property type="component" value="Chromosome 2"/>
</dbReference>
<keyword evidence="7" id="KW-0547">Nucleotide-binding</keyword>
<sequence length="536" mass="58562">MSKSYQANTSRRTEFHGNRFTSANRQHAALVQEALRLLTSRSRAFRKIITDAGGKPRPPRGNEVGMREWLTALGHDRTKTPFDVIHVTGTKGKGGTCAWTDGLLRAHLKARAAGPRAAPGAQQNQQLKVGLYTSPHIVSERERIRIDFAPVSEDTFTRHFFEVWDALLRHVGGGVDDMPGYLQLLALLSAQIFRKEGVAVAIYEVHAGGRFDATSLWDRPVACGFNTIGLDHVGLLGNNVSEIAWNKAGIMRRGTTAISVPQVPEAREQLVAEAKLLDCPLIFVDGADEQAIPPEAGQIRSELLLPGPRYNLALATRLANTYLEARLGTKLSKEDIMQAVHDYQWPGRFQVVQAPGQQTRWYLDLAHNDLSLPVALNWFFTEASKFDKAHPLRSSQDAAASEGNSPSQSVPRTKVLIFGHQSHFRETAPMAEAVVSHCKAQGLVFDRVILASHSHRVSGKQVFGYDSALQIMDIWKGMAGSPEVTWSASIAEAMDMANQIGLQAPVEGVGSHSLIVGSSHLISSAISTMSSPRPLG</sequence>
<dbReference type="InterPro" id="IPR036615">
    <property type="entry name" value="Mur_ligase_C_dom_sf"/>
</dbReference>
<organism evidence="13 14">
    <name type="scientific">Pyricularia oryzae</name>
    <name type="common">Rice blast fungus</name>
    <name type="synonym">Magnaporthe oryzae</name>
    <dbReference type="NCBI Taxonomy" id="318829"/>
    <lineage>
        <taxon>Eukaryota</taxon>
        <taxon>Fungi</taxon>
        <taxon>Dikarya</taxon>
        <taxon>Ascomycota</taxon>
        <taxon>Pezizomycotina</taxon>
        <taxon>Sordariomycetes</taxon>
        <taxon>Sordariomycetidae</taxon>
        <taxon>Magnaporthales</taxon>
        <taxon>Pyriculariaceae</taxon>
        <taxon>Pyricularia</taxon>
    </lineage>
</organism>
<keyword evidence="4" id="KW-0554">One-carbon metabolism</keyword>
<dbReference type="PANTHER" id="PTHR11136">
    <property type="entry name" value="FOLYLPOLYGLUTAMATE SYNTHASE-RELATED"/>
    <property type="match status" value="1"/>
</dbReference>
<dbReference type="PROSITE" id="PS01011">
    <property type="entry name" value="FOLYLPOLYGLU_SYNT_1"/>
    <property type="match status" value="1"/>
</dbReference>
<dbReference type="SUPFAM" id="SSF53244">
    <property type="entry name" value="MurD-like peptide ligases, peptide-binding domain"/>
    <property type="match status" value="1"/>
</dbReference>
<dbReference type="InterPro" id="IPR036565">
    <property type="entry name" value="Mur-like_cat_sf"/>
</dbReference>